<feature type="transmembrane region" description="Helical" evidence="1">
    <location>
        <begin position="96"/>
        <end position="119"/>
    </location>
</feature>
<keyword evidence="1" id="KW-1133">Transmembrane helix</keyword>
<proteinExistence type="predicted"/>
<dbReference type="KEGG" id="dor:Desor_3061"/>
<dbReference type="HOGENOM" id="CLU_115763_1_0_9"/>
<dbReference type="EMBL" id="CP003108">
    <property type="protein sequence ID" value="AET68581.1"/>
    <property type="molecule type" value="Genomic_DNA"/>
</dbReference>
<dbReference type="Proteomes" id="UP000006346">
    <property type="component" value="Chromosome"/>
</dbReference>
<dbReference type="AlphaFoldDB" id="G7WID3"/>
<keyword evidence="1" id="KW-0812">Transmembrane</keyword>
<dbReference type="PATRIC" id="fig|768706.3.peg.3077"/>
<feature type="transmembrane region" description="Helical" evidence="1">
    <location>
        <begin position="30"/>
        <end position="52"/>
    </location>
</feature>
<dbReference type="OrthoDB" id="1797032at2"/>
<reference evidence="2 3" key="2">
    <citation type="journal article" date="2012" name="J. Bacteriol.">
        <title>Complete genome sequences of Desulfosporosinus orientis DSM765T, Desulfosporosinus youngiae DSM17734T, Desulfosporosinus meridiei DSM13257T, and Desulfosporosinus acidiphilus DSM22704T.</title>
        <authorList>
            <person name="Pester M."/>
            <person name="Brambilla E."/>
            <person name="Alazard D."/>
            <person name="Rattei T."/>
            <person name="Weinmaier T."/>
            <person name="Han J."/>
            <person name="Lucas S."/>
            <person name="Lapidus A."/>
            <person name="Cheng J.F."/>
            <person name="Goodwin L."/>
            <person name="Pitluck S."/>
            <person name="Peters L."/>
            <person name="Ovchinnikova G."/>
            <person name="Teshima H."/>
            <person name="Detter J.C."/>
            <person name="Han C.S."/>
            <person name="Tapia R."/>
            <person name="Land M.L."/>
            <person name="Hauser L."/>
            <person name="Kyrpides N.C."/>
            <person name="Ivanova N.N."/>
            <person name="Pagani I."/>
            <person name="Huntmann M."/>
            <person name="Wei C.L."/>
            <person name="Davenport K.W."/>
            <person name="Daligault H."/>
            <person name="Chain P.S."/>
            <person name="Chen A."/>
            <person name="Mavromatis K."/>
            <person name="Markowitz V."/>
            <person name="Szeto E."/>
            <person name="Mikhailova N."/>
            <person name="Pati A."/>
            <person name="Wagner M."/>
            <person name="Woyke T."/>
            <person name="Ollivier B."/>
            <person name="Klenk H.P."/>
            <person name="Spring S."/>
            <person name="Loy A."/>
        </authorList>
    </citation>
    <scope>NUCLEOTIDE SEQUENCE [LARGE SCALE GENOMIC DNA]</scope>
    <source>
        <strain evidence="3">ATCC 19365 / DSM 765 / NCIMB 8382 / VKM B-1628</strain>
    </source>
</reference>
<feature type="transmembrane region" description="Helical" evidence="1">
    <location>
        <begin position="64"/>
        <end position="84"/>
    </location>
</feature>
<feature type="transmembrane region" description="Helical" evidence="1">
    <location>
        <begin position="125"/>
        <end position="143"/>
    </location>
</feature>
<dbReference type="eggNOG" id="ENOG5033415">
    <property type="taxonomic scope" value="Bacteria"/>
</dbReference>
<evidence type="ECO:0000256" key="1">
    <source>
        <dbReference type="SAM" id="Phobius"/>
    </source>
</evidence>
<gene>
    <name evidence="2" type="ordered locus">Desor_3061</name>
</gene>
<sequence length="157" mass="18357">MPIYFTYLLYTSILALLAVILVSRKDIHKYAFLGIFYGAVIDIFWIVLLSLIDGGGYLNYGPLGFLNIPFMPPIAWTIYFILFLNYLPDKKPWNYSYAAIAVFYSVIFSNVLTNLGIFHWTFSNIILPIAIYLSWFLFTVWHYEKFGKKFIEYGIKP</sequence>
<organism evidence="2 3">
    <name type="scientific">Desulfosporosinus orientis (strain ATCC 19365 / DSM 765 / NCIMB 8382 / VKM B-1628 / Singapore I)</name>
    <name type="common">Desulfotomaculum orientis</name>
    <dbReference type="NCBI Taxonomy" id="768706"/>
    <lineage>
        <taxon>Bacteria</taxon>
        <taxon>Bacillati</taxon>
        <taxon>Bacillota</taxon>
        <taxon>Clostridia</taxon>
        <taxon>Eubacteriales</taxon>
        <taxon>Desulfitobacteriaceae</taxon>
        <taxon>Desulfosporosinus</taxon>
    </lineage>
</organism>
<dbReference type="RefSeq" id="WP_014185389.1">
    <property type="nucleotide sequence ID" value="NC_016584.1"/>
</dbReference>
<keyword evidence="3" id="KW-1185">Reference proteome</keyword>
<keyword evidence="1" id="KW-0472">Membrane</keyword>
<protein>
    <submittedName>
        <fullName evidence="2">Uncharacterized protein</fullName>
    </submittedName>
</protein>
<name>G7WID3_DESOD</name>
<reference evidence="3" key="1">
    <citation type="submission" date="2011-11" db="EMBL/GenBank/DDBJ databases">
        <title>Complete sequence of Desulfosporosinus orientis DSM 765.</title>
        <authorList>
            <person name="Lucas S."/>
            <person name="Han J."/>
            <person name="Lapidus A."/>
            <person name="Cheng J.-F."/>
            <person name="Goodwin L."/>
            <person name="Pitluck S."/>
            <person name="Peters L."/>
            <person name="Ovchinnikova G."/>
            <person name="Teshima H."/>
            <person name="Detter J.C."/>
            <person name="Han C."/>
            <person name="Tapia R."/>
            <person name="Land M."/>
            <person name="Hauser L."/>
            <person name="Kyrpides N."/>
            <person name="Ivanova N."/>
            <person name="Pagani I."/>
            <person name="Pester M."/>
            <person name="Spring S."/>
            <person name="Ollivier B."/>
            <person name="Rattei T."/>
            <person name="Klenk H.-P."/>
            <person name="Wagner M."/>
            <person name="Loy A."/>
            <person name="Woyke T."/>
        </authorList>
    </citation>
    <scope>NUCLEOTIDE SEQUENCE [LARGE SCALE GENOMIC DNA]</scope>
    <source>
        <strain evidence="3">ATCC 19365 / DSM 765 / NCIMB 8382 / VKM B-1628</strain>
    </source>
</reference>
<evidence type="ECO:0000313" key="3">
    <source>
        <dbReference type="Proteomes" id="UP000006346"/>
    </source>
</evidence>
<accession>G7WID3</accession>
<evidence type="ECO:0000313" key="2">
    <source>
        <dbReference type="EMBL" id="AET68581.1"/>
    </source>
</evidence>
<feature type="transmembrane region" description="Helical" evidence="1">
    <location>
        <begin position="6"/>
        <end position="23"/>
    </location>
</feature>